<feature type="domain" description="ABC transmembrane type-1" evidence="8">
    <location>
        <begin position="99"/>
        <end position="299"/>
    </location>
</feature>
<dbReference type="InterPro" id="IPR035906">
    <property type="entry name" value="MetI-like_sf"/>
</dbReference>
<evidence type="ECO:0000256" key="6">
    <source>
        <dbReference type="ARBA" id="ARBA00023136"/>
    </source>
</evidence>
<protein>
    <submittedName>
        <fullName evidence="9">ABC transporter permease</fullName>
    </submittedName>
</protein>
<evidence type="ECO:0000256" key="2">
    <source>
        <dbReference type="ARBA" id="ARBA00022448"/>
    </source>
</evidence>
<dbReference type="Proteomes" id="UP001151234">
    <property type="component" value="Unassembled WGS sequence"/>
</dbReference>
<dbReference type="EMBL" id="JAPJZI010000001">
    <property type="protein sequence ID" value="MDA5397797.1"/>
    <property type="molecule type" value="Genomic_DNA"/>
</dbReference>
<feature type="transmembrane region" description="Helical" evidence="7">
    <location>
        <begin position="279"/>
        <end position="299"/>
    </location>
</feature>
<evidence type="ECO:0000259" key="8">
    <source>
        <dbReference type="PROSITE" id="PS50928"/>
    </source>
</evidence>
<evidence type="ECO:0000256" key="3">
    <source>
        <dbReference type="ARBA" id="ARBA00022475"/>
    </source>
</evidence>
<comment type="caution">
    <text evidence="9">The sequence shown here is derived from an EMBL/GenBank/DDBJ whole genome shotgun (WGS) entry which is preliminary data.</text>
</comment>
<dbReference type="GO" id="GO:0005886">
    <property type="term" value="C:plasma membrane"/>
    <property type="evidence" value="ECO:0007669"/>
    <property type="project" value="UniProtKB-SubCell"/>
</dbReference>
<evidence type="ECO:0000256" key="1">
    <source>
        <dbReference type="ARBA" id="ARBA00004651"/>
    </source>
</evidence>
<evidence type="ECO:0000256" key="7">
    <source>
        <dbReference type="RuleBase" id="RU363032"/>
    </source>
</evidence>
<feature type="transmembrane region" description="Helical" evidence="7">
    <location>
        <begin position="99"/>
        <end position="126"/>
    </location>
</feature>
<reference evidence="9" key="1">
    <citation type="submission" date="2022-11" db="EMBL/GenBank/DDBJ databases">
        <title>Draft genome sequence of Hoeflea poritis E7-10 and Hoeflea prorocentri PM5-8, separated from scleractinian coral Porites lutea and marine dinoflagellate.</title>
        <authorList>
            <person name="Zhang G."/>
            <person name="Wei Q."/>
            <person name="Cai L."/>
        </authorList>
    </citation>
    <scope>NUCLEOTIDE SEQUENCE</scope>
    <source>
        <strain evidence="9">PM5-8</strain>
    </source>
</reference>
<dbReference type="PANTHER" id="PTHR43163">
    <property type="entry name" value="DIPEPTIDE TRANSPORT SYSTEM PERMEASE PROTEIN DPPB-RELATED"/>
    <property type="match status" value="1"/>
</dbReference>
<dbReference type="Pfam" id="PF00528">
    <property type="entry name" value="BPD_transp_1"/>
    <property type="match status" value="1"/>
</dbReference>
<dbReference type="RefSeq" id="WP_267989246.1">
    <property type="nucleotide sequence ID" value="NZ_JAPJZI010000001.1"/>
</dbReference>
<keyword evidence="6 7" id="KW-0472">Membrane</keyword>
<evidence type="ECO:0000256" key="5">
    <source>
        <dbReference type="ARBA" id="ARBA00022989"/>
    </source>
</evidence>
<dbReference type="GO" id="GO:0055085">
    <property type="term" value="P:transmembrane transport"/>
    <property type="evidence" value="ECO:0007669"/>
    <property type="project" value="InterPro"/>
</dbReference>
<accession>A0A9X3UET8</accession>
<gene>
    <name evidence="9" type="ORF">OQ273_04345</name>
</gene>
<proteinExistence type="inferred from homology"/>
<evidence type="ECO:0000313" key="10">
    <source>
        <dbReference type="Proteomes" id="UP001151234"/>
    </source>
</evidence>
<dbReference type="PROSITE" id="PS50928">
    <property type="entry name" value="ABC_TM1"/>
    <property type="match status" value="1"/>
</dbReference>
<dbReference type="SUPFAM" id="SSF161098">
    <property type="entry name" value="MetI-like"/>
    <property type="match status" value="1"/>
</dbReference>
<feature type="transmembrane region" description="Helical" evidence="7">
    <location>
        <begin position="177"/>
        <end position="196"/>
    </location>
</feature>
<organism evidence="9 10">
    <name type="scientific">Hoeflea prorocentri</name>
    <dbReference type="NCBI Taxonomy" id="1922333"/>
    <lineage>
        <taxon>Bacteria</taxon>
        <taxon>Pseudomonadati</taxon>
        <taxon>Pseudomonadota</taxon>
        <taxon>Alphaproteobacteria</taxon>
        <taxon>Hyphomicrobiales</taxon>
        <taxon>Rhizobiaceae</taxon>
        <taxon>Hoeflea</taxon>
    </lineage>
</organism>
<dbReference type="PANTHER" id="PTHR43163:SF6">
    <property type="entry name" value="DIPEPTIDE TRANSPORT SYSTEM PERMEASE PROTEIN DPPB-RELATED"/>
    <property type="match status" value="1"/>
</dbReference>
<keyword evidence="4 7" id="KW-0812">Transmembrane</keyword>
<keyword evidence="5 7" id="KW-1133">Transmembrane helix</keyword>
<dbReference type="InterPro" id="IPR000515">
    <property type="entry name" value="MetI-like"/>
</dbReference>
<name>A0A9X3UET8_9HYPH</name>
<sequence length="315" mass="33704">MSWLAAMRMAFMALVSWLAAVAVSFVLIRLIPGDPVDIFANRMNVHAGDELVAAYRQAWGLDHSLIEQFFIWLKGFVTLDWGVSFVTGGSVSNELAPRLAWSAAIGFGGMIAAICFGTFLGFRAALHPGGMADSLSRSMAVAGQALPAFAVGLLALWLFAAELRWLLPFSGSTVERLVLPVALVAFFSIGSVSRLVRTGFAETAAAPFMRTALAKGLSRKTALWRHGGRQAAIVLVAGIAPDLAWIVGGTAIAEIVFGIPGLSERVVDAVSSRDYPVLQSYIALVALWIIFGLHLCALLRHTLDPRIGSLPSRVQ</sequence>
<keyword evidence="3" id="KW-1003">Cell membrane</keyword>
<keyword evidence="10" id="KW-1185">Reference proteome</keyword>
<keyword evidence="2 7" id="KW-0813">Transport</keyword>
<feature type="transmembrane region" description="Helical" evidence="7">
    <location>
        <begin position="232"/>
        <end position="259"/>
    </location>
</feature>
<dbReference type="AlphaFoldDB" id="A0A9X3UET8"/>
<evidence type="ECO:0000313" key="9">
    <source>
        <dbReference type="EMBL" id="MDA5397797.1"/>
    </source>
</evidence>
<comment type="subcellular location">
    <subcellularLocation>
        <location evidence="1 7">Cell membrane</location>
        <topology evidence="1 7">Multi-pass membrane protein</topology>
    </subcellularLocation>
</comment>
<feature type="transmembrane region" description="Helical" evidence="7">
    <location>
        <begin position="138"/>
        <end position="157"/>
    </location>
</feature>
<comment type="similarity">
    <text evidence="7">Belongs to the binding-protein-dependent transport system permease family.</text>
</comment>
<evidence type="ECO:0000256" key="4">
    <source>
        <dbReference type="ARBA" id="ARBA00022692"/>
    </source>
</evidence>
<dbReference type="CDD" id="cd06261">
    <property type="entry name" value="TM_PBP2"/>
    <property type="match status" value="1"/>
</dbReference>